<evidence type="ECO:0000256" key="5">
    <source>
        <dbReference type="ARBA" id="ARBA00011921"/>
    </source>
</evidence>
<dbReference type="EMBL" id="BMNA01000002">
    <property type="protein sequence ID" value="GGL93549.1"/>
    <property type="molecule type" value="Genomic_DNA"/>
</dbReference>
<dbReference type="SUPFAM" id="SSF53187">
    <property type="entry name" value="Zn-dependent exopeptidases"/>
    <property type="match status" value="1"/>
</dbReference>
<dbReference type="GO" id="GO:0009014">
    <property type="term" value="F:succinyl-diaminopimelate desuccinylase activity"/>
    <property type="evidence" value="ECO:0007669"/>
    <property type="project" value="UniProtKB-EC"/>
</dbReference>
<comment type="cofactor">
    <cofactor evidence="1">
        <name>Co(2+)</name>
        <dbReference type="ChEBI" id="CHEBI:48828"/>
    </cofactor>
</comment>
<keyword evidence="10" id="KW-0170">Cobalt</keyword>
<evidence type="ECO:0000256" key="4">
    <source>
        <dbReference type="ARBA" id="ARBA00006247"/>
    </source>
</evidence>
<keyword evidence="8" id="KW-0378">Hydrolase</keyword>
<dbReference type="AlphaFoldDB" id="A0A917SQE4"/>
<accession>A0A917SQE4</accession>
<dbReference type="SUPFAM" id="SSF55031">
    <property type="entry name" value="Bacterial exopeptidase dimerisation domain"/>
    <property type="match status" value="1"/>
</dbReference>
<feature type="region of interest" description="Disordered" evidence="12">
    <location>
        <begin position="1"/>
        <end position="23"/>
    </location>
</feature>
<dbReference type="InterPro" id="IPR011650">
    <property type="entry name" value="Peptidase_M20_dimer"/>
</dbReference>
<gene>
    <name evidence="14" type="ORF">GCM10011594_11780</name>
</gene>
<dbReference type="EC" id="3.5.1.18" evidence="5"/>
<evidence type="ECO:0000256" key="10">
    <source>
        <dbReference type="ARBA" id="ARBA00023285"/>
    </source>
</evidence>
<dbReference type="PROSITE" id="PS00758">
    <property type="entry name" value="ARGE_DAPE_CPG2_1"/>
    <property type="match status" value="1"/>
</dbReference>
<evidence type="ECO:0000256" key="11">
    <source>
        <dbReference type="ARBA" id="ARBA00051301"/>
    </source>
</evidence>
<dbReference type="Gene3D" id="3.30.70.360">
    <property type="match status" value="1"/>
</dbReference>
<dbReference type="InterPro" id="IPR010182">
    <property type="entry name" value="ArgE/DapE"/>
</dbReference>
<comment type="catalytic activity">
    <reaction evidence="11">
        <text>N-succinyl-(2S,6S)-2,6-diaminopimelate + H2O = (2S,6S)-2,6-diaminopimelate + succinate</text>
        <dbReference type="Rhea" id="RHEA:22608"/>
        <dbReference type="ChEBI" id="CHEBI:15377"/>
        <dbReference type="ChEBI" id="CHEBI:30031"/>
        <dbReference type="ChEBI" id="CHEBI:57609"/>
        <dbReference type="ChEBI" id="CHEBI:58087"/>
        <dbReference type="EC" id="3.5.1.18"/>
    </reaction>
</comment>
<dbReference type="GO" id="GO:0046872">
    <property type="term" value="F:metal ion binding"/>
    <property type="evidence" value="ECO:0007669"/>
    <property type="project" value="UniProtKB-KW"/>
</dbReference>
<feature type="domain" description="Peptidase M20 dimerisation" evidence="13">
    <location>
        <begin position="206"/>
        <end position="313"/>
    </location>
</feature>
<keyword evidence="9" id="KW-0862">Zinc</keyword>
<protein>
    <recommendedName>
        <fullName evidence="6">Probable succinyl-diaminopimelate desuccinylase</fullName>
        <ecNumber evidence="5">3.5.1.18</ecNumber>
    </recommendedName>
</protein>
<dbReference type="InterPro" id="IPR050072">
    <property type="entry name" value="Peptidase_M20A"/>
</dbReference>
<comment type="caution">
    <text evidence="14">The sequence shown here is derived from an EMBL/GenBank/DDBJ whole genome shotgun (WGS) entry which is preliminary data.</text>
</comment>
<comment type="pathway">
    <text evidence="3">Amino-acid biosynthesis; L-lysine biosynthesis via DAP pathway; LL-2,6-diaminopimelate from (S)-tetrahydrodipicolinate (succinylase route): step 3/3.</text>
</comment>
<feature type="compositionally biased region" description="Polar residues" evidence="12">
    <location>
        <begin position="1"/>
        <end position="11"/>
    </location>
</feature>
<evidence type="ECO:0000313" key="14">
    <source>
        <dbReference type="EMBL" id="GGL93549.1"/>
    </source>
</evidence>
<sequence>MTAPPHTSSSPEHGPDGGDAGVPDVDAEAVVALTQALVRLPTVNAEGAAVVEQPAADLVAEVMRGFGWQVHVAEVAPGRPNVVGVVQGRPGGPTVMFEGHTDVVTAGDPALWSFDPFAGDIVDGRLRGRGSADMKSGVAAMIHAARAVELAGFAGRILVAALADEEGMMLGAKYFAAHQAAALAPEGIAGVIVCEPEAGEVCTVAKGAMRLLVHVHGVMAHGAMPQHGRNPLPAVGAFLVGMSALQDRLTAEFGDHPLLGRVFVTPTVLAAGDPAQINVIPALATVALDIRTVPGVDHAELLSTIGALAERVAGESGLRAELVVVDDRPPVDTPESEPVVAALRAAHREVTGVEAAIGGVPGTTDGTILTRDAGLATVVYGPGGKWIAHQADEFVEVAEIVQACRVFAAAARRLLVAA</sequence>
<dbReference type="Pfam" id="PF07687">
    <property type="entry name" value="M20_dimer"/>
    <property type="match status" value="1"/>
</dbReference>
<name>A0A917SQE4_9ACTN</name>
<reference evidence="14" key="2">
    <citation type="submission" date="2020-09" db="EMBL/GenBank/DDBJ databases">
        <authorList>
            <person name="Sun Q."/>
            <person name="Zhou Y."/>
        </authorList>
    </citation>
    <scope>NUCLEOTIDE SEQUENCE</scope>
    <source>
        <strain evidence="14">CGMCC 4.7308</strain>
    </source>
</reference>
<keyword evidence="7" id="KW-0479">Metal-binding</keyword>
<evidence type="ECO:0000256" key="7">
    <source>
        <dbReference type="ARBA" id="ARBA00022723"/>
    </source>
</evidence>
<dbReference type="NCBIfam" id="TIGR01910">
    <property type="entry name" value="DapE-ArgE"/>
    <property type="match status" value="1"/>
</dbReference>
<evidence type="ECO:0000256" key="6">
    <source>
        <dbReference type="ARBA" id="ARBA00016853"/>
    </source>
</evidence>
<keyword evidence="15" id="KW-1185">Reference proteome</keyword>
<evidence type="ECO:0000256" key="12">
    <source>
        <dbReference type="SAM" id="MobiDB-lite"/>
    </source>
</evidence>
<dbReference type="CDD" id="cd08659">
    <property type="entry name" value="M20_ArgE_DapE-like"/>
    <property type="match status" value="1"/>
</dbReference>
<dbReference type="InterPro" id="IPR036264">
    <property type="entry name" value="Bact_exopeptidase_dim_dom"/>
</dbReference>
<dbReference type="RefSeq" id="WP_188940552.1">
    <property type="nucleotide sequence ID" value="NZ_BMNA01000002.1"/>
</dbReference>
<evidence type="ECO:0000256" key="3">
    <source>
        <dbReference type="ARBA" id="ARBA00005130"/>
    </source>
</evidence>
<evidence type="ECO:0000256" key="2">
    <source>
        <dbReference type="ARBA" id="ARBA00001947"/>
    </source>
</evidence>
<dbReference type="Pfam" id="PF01546">
    <property type="entry name" value="Peptidase_M20"/>
    <property type="match status" value="1"/>
</dbReference>
<dbReference type="PROSITE" id="PS00759">
    <property type="entry name" value="ARGE_DAPE_CPG2_2"/>
    <property type="match status" value="1"/>
</dbReference>
<evidence type="ECO:0000313" key="15">
    <source>
        <dbReference type="Proteomes" id="UP000655208"/>
    </source>
</evidence>
<proteinExistence type="inferred from homology"/>
<evidence type="ECO:0000256" key="9">
    <source>
        <dbReference type="ARBA" id="ARBA00022833"/>
    </source>
</evidence>
<comment type="similarity">
    <text evidence="4">Belongs to the peptidase M20A family.</text>
</comment>
<dbReference type="InterPro" id="IPR001261">
    <property type="entry name" value="ArgE/DapE_CS"/>
</dbReference>
<evidence type="ECO:0000259" key="13">
    <source>
        <dbReference type="Pfam" id="PF07687"/>
    </source>
</evidence>
<organism evidence="14 15">
    <name type="scientific">Nakamurella endophytica</name>
    <dbReference type="NCBI Taxonomy" id="1748367"/>
    <lineage>
        <taxon>Bacteria</taxon>
        <taxon>Bacillati</taxon>
        <taxon>Actinomycetota</taxon>
        <taxon>Actinomycetes</taxon>
        <taxon>Nakamurellales</taxon>
        <taxon>Nakamurellaceae</taxon>
        <taxon>Nakamurella</taxon>
    </lineage>
</organism>
<comment type="cofactor">
    <cofactor evidence="2">
        <name>Zn(2+)</name>
        <dbReference type="ChEBI" id="CHEBI:29105"/>
    </cofactor>
</comment>
<reference evidence="14" key="1">
    <citation type="journal article" date="2014" name="Int. J. Syst. Evol. Microbiol.">
        <title>Complete genome sequence of Corynebacterium casei LMG S-19264T (=DSM 44701T), isolated from a smear-ripened cheese.</title>
        <authorList>
            <consortium name="US DOE Joint Genome Institute (JGI-PGF)"/>
            <person name="Walter F."/>
            <person name="Albersmeier A."/>
            <person name="Kalinowski J."/>
            <person name="Ruckert C."/>
        </authorList>
    </citation>
    <scope>NUCLEOTIDE SEQUENCE</scope>
    <source>
        <strain evidence="14">CGMCC 4.7308</strain>
    </source>
</reference>
<dbReference type="Proteomes" id="UP000655208">
    <property type="component" value="Unassembled WGS sequence"/>
</dbReference>
<dbReference type="PANTHER" id="PTHR43808">
    <property type="entry name" value="ACETYLORNITHINE DEACETYLASE"/>
    <property type="match status" value="1"/>
</dbReference>
<dbReference type="InterPro" id="IPR002933">
    <property type="entry name" value="Peptidase_M20"/>
</dbReference>
<dbReference type="Gene3D" id="3.40.630.10">
    <property type="entry name" value="Zn peptidases"/>
    <property type="match status" value="2"/>
</dbReference>
<evidence type="ECO:0000256" key="1">
    <source>
        <dbReference type="ARBA" id="ARBA00001941"/>
    </source>
</evidence>
<evidence type="ECO:0000256" key="8">
    <source>
        <dbReference type="ARBA" id="ARBA00022801"/>
    </source>
</evidence>